<proteinExistence type="predicted"/>
<dbReference type="InterPro" id="IPR027275">
    <property type="entry name" value="PRC-brl_dom"/>
</dbReference>
<organism evidence="2 3">
    <name type="scientific">Nitrolancea hollandica Lb</name>
    <dbReference type="NCBI Taxonomy" id="1129897"/>
    <lineage>
        <taxon>Bacteria</taxon>
        <taxon>Pseudomonadati</taxon>
        <taxon>Thermomicrobiota</taxon>
        <taxon>Thermomicrobia</taxon>
        <taxon>Sphaerobacterales</taxon>
        <taxon>Sphaerobacterineae</taxon>
        <taxon>Sphaerobacteraceae</taxon>
        <taxon>Nitrolancea</taxon>
    </lineage>
</organism>
<protein>
    <recommendedName>
        <fullName evidence="1">PRC-barrel domain-containing protein</fullName>
    </recommendedName>
</protein>
<sequence>MGLEREESPVQRDLTGLDVYSADNQLVGTVDQVVRDTSSGQHYLIVTSGPLGGTTVYVPQSAIQSATEDYVALNTRMEEFSDREWTLPPSAGEER</sequence>
<gene>
    <name evidence="2" type="ORF">NITHO_3410005</name>
</gene>
<dbReference type="SUPFAM" id="SSF50346">
    <property type="entry name" value="PRC-barrel domain"/>
    <property type="match status" value="1"/>
</dbReference>
<dbReference type="RefSeq" id="WP_008478605.1">
    <property type="nucleotide sequence ID" value="NZ_CAGS01000270.1"/>
</dbReference>
<name>I4EID0_9BACT</name>
<dbReference type="OrthoDB" id="7274881at2"/>
<dbReference type="AlphaFoldDB" id="I4EID0"/>
<feature type="domain" description="PRC-barrel" evidence="1">
    <location>
        <begin position="12"/>
        <end position="71"/>
    </location>
</feature>
<comment type="caution">
    <text evidence="2">The sequence shown here is derived from an EMBL/GenBank/DDBJ whole genome shotgun (WGS) entry which is preliminary data.</text>
</comment>
<evidence type="ECO:0000313" key="2">
    <source>
        <dbReference type="EMBL" id="CCF84442.1"/>
    </source>
</evidence>
<dbReference type="InterPro" id="IPR011033">
    <property type="entry name" value="PRC_barrel-like_sf"/>
</dbReference>
<reference evidence="2 3" key="1">
    <citation type="journal article" date="2012" name="ISME J.">
        <title>Nitrification expanded: discovery, physiology and genomics of a nitrite-oxidizing bacterium from the phylum Chloroflexi.</title>
        <authorList>
            <person name="Sorokin D.Y."/>
            <person name="Lucker S."/>
            <person name="Vejmelkova D."/>
            <person name="Kostrikina N.A."/>
            <person name="Kleerebezem R."/>
            <person name="Rijpstra W.I."/>
            <person name="Damste J.S."/>
            <person name="Le Paslier D."/>
            <person name="Muyzer G."/>
            <person name="Wagner M."/>
            <person name="van Loosdrecht M.C."/>
            <person name="Daims H."/>
        </authorList>
    </citation>
    <scope>NUCLEOTIDE SEQUENCE [LARGE SCALE GENOMIC DNA]</scope>
    <source>
        <strain evidence="3">none</strain>
    </source>
</reference>
<evidence type="ECO:0000259" key="1">
    <source>
        <dbReference type="Pfam" id="PF05239"/>
    </source>
</evidence>
<keyword evidence="3" id="KW-1185">Reference proteome</keyword>
<dbReference type="EMBL" id="CAGS01000270">
    <property type="protein sequence ID" value="CCF84442.1"/>
    <property type="molecule type" value="Genomic_DNA"/>
</dbReference>
<dbReference type="Pfam" id="PF05239">
    <property type="entry name" value="PRC"/>
    <property type="match status" value="1"/>
</dbReference>
<dbReference type="Gene3D" id="2.30.30.240">
    <property type="entry name" value="PRC-barrel domain"/>
    <property type="match status" value="1"/>
</dbReference>
<accession>I4EID0</accession>
<evidence type="ECO:0000313" key="3">
    <source>
        <dbReference type="Proteomes" id="UP000004221"/>
    </source>
</evidence>
<dbReference type="Proteomes" id="UP000004221">
    <property type="component" value="Unassembled WGS sequence"/>
</dbReference>